<dbReference type="PROSITE" id="PS00533">
    <property type="entry name" value="PORPHOBILINOGEN_DEAM"/>
    <property type="match status" value="1"/>
</dbReference>
<dbReference type="InterPro" id="IPR022418">
    <property type="entry name" value="Porphobilinogen_deaminase_C"/>
</dbReference>
<dbReference type="EMBL" id="DPSM01000009">
    <property type="protein sequence ID" value="HCJ99211.1"/>
    <property type="molecule type" value="Genomic_DNA"/>
</dbReference>
<dbReference type="Pfam" id="PF01379">
    <property type="entry name" value="Porphobil_deam"/>
    <property type="match status" value="1"/>
</dbReference>
<comment type="function">
    <text evidence="1 8">Tetrapolymerization of the monopyrrole PBG into the hydroxymethylbilane pre-uroporphyrinogen in several discrete steps.</text>
</comment>
<evidence type="ECO:0000256" key="7">
    <source>
        <dbReference type="ARBA" id="ARBA00048169"/>
    </source>
</evidence>
<organism evidence="11 12">
    <name type="scientific">Serratia grimesii</name>
    <dbReference type="NCBI Taxonomy" id="82995"/>
    <lineage>
        <taxon>Bacteria</taxon>
        <taxon>Pseudomonadati</taxon>
        <taxon>Pseudomonadota</taxon>
        <taxon>Gammaproteobacteria</taxon>
        <taxon>Enterobacterales</taxon>
        <taxon>Yersiniaceae</taxon>
        <taxon>Serratia</taxon>
    </lineage>
</organism>
<dbReference type="NCBIfam" id="TIGR00212">
    <property type="entry name" value="hemC"/>
    <property type="match status" value="1"/>
</dbReference>
<name>A0A7G2JGD3_9GAMM</name>
<dbReference type="RefSeq" id="WP_186427694.1">
    <property type="nucleotide sequence ID" value="NZ_CAMIRE010000004.1"/>
</dbReference>
<dbReference type="GeneID" id="75279987"/>
<evidence type="ECO:0000256" key="4">
    <source>
        <dbReference type="ARBA" id="ARBA00011245"/>
    </source>
</evidence>
<comment type="subunit">
    <text evidence="4 8">Monomer.</text>
</comment>
<reference evidence="11 12" key="1">
    <citation type="journal article" date="2018" name="Nat. Biotechnol.">
        <title>A standardized bacterial taxonomy based on genome phylogeny substantially revises the tree of life.</title>
        <authorList>
            <person name="Parks D.H."/>
            <person name="Chuvochina M."/>
            <person name="Waite D.W."/>
            <person name="Rinke C."/>
            <person name="Skarshewski A."/>
            <person name="Chaumeil P.A."/>
            <person name="Hugenholtz P."/>
        </authorList>
    </citation>
    <scope>NUCLEOTIDE SEQUENCE [LARGE SCALE GENOMIC DNA]</scope>
    <source>
        <strain evidence="11">UBA11264</strain>
    </source>
</reference>
<dbReference type="InterPro" id="IPR000860">
    <property type="entry name" value="HemC"/>
</dbReference>
<dbReference type="Gene3D" id="3.30.160.40">
    <property type="entry name" value="Porphobilinogen deaminase, C-terminal domain"/>
    <property type="match status" value="1"/>
</dbReference>
<comment type="pathway">
    <text evidence="2">Porphyrin-containing compound metabolism; protoporphyrin-IX biosynthesis; coproporphyrinogen-III from 5-aminolevulinate: step 2/4.</text>
</comment>
<dbReference type="SUPFAM" id="SSF53850">
    <property type="entry name" value="Periplasmic binding protein-like II"/>
    <property type="match status" value="1"/>
</dbReference>
<dbReference type="PANTHER" id="PTHR11557">
    <property type="entry name" value="PORPHOBILINOGEN DEAMINASE"/>
    <property type="match status" value="1"/>
</dbReference>
<dbReference type="GO" id="GO:0004418">
    <property type="term" value="F:hydroxymethylbilane synthase activity"/>
    <property type="evidence" value="ECO:0007669"/>
    <property type="project" value="UniProtKB-UniRule"/>
</dbReference>
<evidence type="ECO:0000259" key="9">
    <source>
        <dbReference type="Pfam" id="PF01379"/>
    </source>
</evidence>
<comment type="cofactor">
    <cofactor evidence="8">
        <name>dipyrromethane</name>
        <dbReference type="ChEBI" id="CHEBI:60342"/>
    </cofactor>
    <text evidence="8">Binds 1 dipyrromethane group covalently.</text>
</comment>
<protein>
    <recommendedName>
        <fullName evidence="8">Porphobilinogen deaminase</fullName>
        <shortName evidence="8">PBG</shortName>
        <ecNumber evidence="8">2.5.1.61</ecNumber>
    </recommendedName>
    <alternativeName>
        <fullName evidence="8">Hydroxymethylbilane synthase</fullName>
        <shortName evidence="8">HMBS</shortName>
    </alternativeName>
    <alternativeName>
        <fullName evidence="8">Pre-uroporphyrinogen synthase</fullName>
    </alternativeName>
</protein>
<dbReference type="SUPFAM" id="SSF54782">
    <property type="entry name" value="Porphobilinogen deaminase (hydroxymethylbilane synthase), C-terminal domain"/>
    <property type="match status" value="1"/>
</dbReference>
<dbReference type="InterPro" id="IPR022417">
    <property type="entry name" value="Porphobilin_deaminase_N"/>
</dbReference>
<evidence type="ECO:0000313" key="11">
    <source>
        <dbReference type="EMBL" id="HCJ99211.1"/>
    </source>
</evidence>
<comment type="miscellaneous">
    <text evidence="8">The porphobilinogen subunits are added to the dipyrromethane group.</text>
</comment>
<dbReference type="FunFam" id="3.40.190.10:FF:000004">
    <property type="entry name" value="Porphobilinogen deaminase"/>
    <property type="match status" value="1"/>
</dbReference>
<proteinExistence type="inferred from homology"/>
<dbReference type="Proteomes" id="UP000262210">
    <property type="component" value="Unassembled WGS sequence"/>
</dbReference>
<evidence type="ECO:0000259" key="10">
    <source>
        <dbReference type="Pfam" id="PF03900"/>
    </source>
</evidence>
<evidence type="ECO:0000313" key="12">
    <source>
        <dbReference type="Proteomes" id="UP000262210"/>
    </source>
</evidence>
<dbReference type="Gene3D" id="3.40.190.10">
    <property type="entry name" value="Periplasmic binding protein-like II"/>
    <property type="match status" value="2"/>
</dbReference>
<comment type="catalytic activity">
    <reaction evidence="7 8">
        <text>4 porphobilinogen + H2O = hydroxymethylbilane + 4 NH4(+)</text>
        <dbReference type="Rhea" id="RHEA:13185"/>
        <dbReference type="ChEBI" id="CHEBI:15377"/>
        <dbReference type="ChEBI" id="CHEBI:28938"/>
        <dbReference type="ChEBI" id="CHEBI:57845"/>
        <dbReference type="ChEBI" id="CHEBI:58126"/>
        <dbReference type="EC" id="2.5.1.61"/>
    </reaction>
</comment>
<dbReference type="PANTHER" id="PTHR11557:SF0">
    <property type="entry name" value="PORPHOBILINOGEN DEAMINASE"/>
    <property type="match status" value="1"/>
</dbReference>
<evidence type="ECO:0000256" key="2">
    <source>
        <dbReference type="ARBA" id="ARBA00004735"/>
    </source>
</evidence>
<dbReference type="FunFam" id="3.40.190.10:FF:000005">
    <property type="entry name" value="Porphobilinogen deaminase"/>
    <property type="match status" value="1"/>
</dbReference>
<dbReference type="InterPro" id="IPR036803">
    <property type="entry name" value="Porphobilinogen_deaminase_C_sf"/>
</dbReference>
<dbReference type="AlphaFoldDB" id="A0A7G2JGD3"/>
<evidence type="ECO:0000256" key="6">
    <source>
        <dbReference type="ARBA" id="ARBA00023244"/>
    </source>
</evidence>
<dbReference type="PIRSF" id="PIRSF001438">
    <property type="entry name" value="4pyrrol_synth_OHMeBilane_synth"/>
    <property type="match status" value="1"/>
</dbReference>
<feature type="domain" description="Porphobilinogen deaminase N-terminal" evidence="9">
    <location>
        <begin position="6"/>
        <end position="213"/>
    </location>
</feature>
<feature type="domain" description="Porphobilinogen deaminase C-terminal" evidence="10">
    <location>
        <begin position="227"/>
        <end position="295"/>
    </location>
</feature>
<dbReference type="HAMAP" id="MF_00260">
    <property type="entry name" value="Porphobil_deam"/>
    <property type="match status" value="1"/>
</dbReference>
<gene>
    <name evidence="8" type="primary">hemC</name>
    <name evidence="11" type="ORF">DHV72_04180</name>
</gene>
<dbReference type="PRINTS" id="PR00151">
    <property type="entry name" value="PORPHBDMNASE"/>
</dbReference>
<dbReference type="Pfam" id="PF03900">
    <property type="entry name" value="Porphobil_deamC"/>
    <property type="match status" value="1"/>
</dbReference>
<comment type="caution">
    <text evidence="11">The sequence shown here is derived from an EMBL/GenBank/DDBJ whole genome shotgun (WGS) entry which is preliminary data.</text>
</comment>
<keyword evidence="5 8" id="KW-0808">Transferase</keyword>
<evidence type="ECO:0000256" key="8">
    <source>
        <dbReference type="HAMAP-Rule" id="MF_00260"/>
    </source>
</evidence>
<evidence type="ECO:0000256" key="3">
    <source>
        <dbReference type="ARBA" id="ARBA00005638"/>
    </source>
</evidence>
<dbReference type="GO" id="GO:0006782">
    <property type="term" value="P:protoporphyrinogen IX biosynthetic process"/>
    <property type="evidence" value="ECO:0007669"/>
    <property type="project" value="UniProtKB-UniRule"/>
</dbReference>
<sequence>MLDKIIRIATRQSPLALWQAHYVQQRLMASHPGLQVELVPMVTRGDIILDTPLAKVGGKGLFVKELELALLDGRADIAVHSMKDVPVDFPDGLGLVTICERDDPRDAFVSNRFDSLDQLPHGSIVGTSSLRRQCQLRERRPDLIVRDLRGNVGTRLAKLDNGDYDAIILAVAGLNRLGLEQRIRSPLSPEECLPAVGQGAVGIECRLDDETTRALLAPLNHTATEIRVRAERAMNTRLEGGCQVPIGSYAELNGDSLWLRALVGSPDGSQMVRGERRGPAALAEQMGVELAEELLAQGAREILQVVYQGNPPA</sequence>
<dbReference type="InterPro" id="IPR022419">
    <property type="entry name" value="Porphobilin_deaminase_cofac_BS"/>
</dbReference>
<dbReference type="GO" id="GO:0005737">
    <property type="term" value="C:cytoplasm"/>
    <property type="evidence" value="ECO:0007669"/>
    <property type="project" value="UniProtKB-UniRule"/>
</dbReference>
<evidence type="ECO:0000256" key="1">
    <source>
        <dbReference type="ARBA" id="ARBA00002869"/>
    </source>
</evidence>
<keyword evidence="6 8" id="KW-0627">Porphyrin biosynthesis</keyword>
<feature type="modified residue" description="S-(dipyrrolylmethanemethyl)cysteine" evidence="8">
    <location>
        <position position="242"/>
    </location>
</feature>
<dbReference type="EC" id="2.5.1.61" evidence="8"/>
<comment type="similarity">
    <text evidence="3 8">Belongs to the HMBS family.</text>
</comment>
<dbReference type="CDD" id="cd13646">
    <property type="entry name" value="PBP2_EcHMBS_like"/>
    <property type="match status" value="1"/>
</dbReference>
<accession>A0A7G2JGD3</accession>
<evidence type="ECO:0000256" key="5">
    <source>
        <dbReference type="ARBA" id="ARBA00022679"/>
    </source>
</evidence>
<dbReference type="FunFam" id="3.30.160.40:FF:000002">
    <property type="entry name" value="Porphobilinogen deaminase"/>
    <property type="match status" value="1"/>
</dbReference>